<evidence type="ECO:0000256" key="1">
    <source>
        <dbReference type="SAM" id="Phobius"/>
    </source>
</evidence>
<name>L7CHP2_RHOBT</name>
<dbReference type="AlphaFoldDB" id="L7CHP2"/>
<reference evidence="2 3" key="1">
    <citation type="journal article" date="2013" name="Mar. Genomics">
        <title>Expression of sulfatases in Rhodopirellula baltica and the diversity of sulfatases in the genus Rhodopirellula.</title>
        <authorList>
            <person name="Wegner C.E."/>
            <person name="Richter-Heitmann T."/>
            <person name="Klindworth A."/>
            <person name="Klockow C."/>
            <person name="Richter M."/>
            <person name="Achstetter T."/>
            <person name="Glockner F.O."/>
            <person name="Harder J."/>
        </authorList>
    </citation>
    <scope>NUCLEOTIDE SEQUENCE [LARGE SCALE GENOMIC DNA]</scope>
    <source>
        <strain evidence="2 3">SWK14</strain>
    </source>
</reference>
<proteinExistence type="predicted"/>
<gene>
    <name evidence="2" type="ORF">RBSWK_02993</name>
</gene>
<organism evidence="2 3">
    <name type="scientific">Rhodopirellula baltica SWK14</name>
    <dbReference type="NCBI Taxonomy" id="993516"/>
    <lineage>
        <taxon>Bacteria</taxon>
        <taxon>Pseudomonadati</taxon>
        <taxon>Planctomycetota</taxon>
        <taxon>Planctomycetia</taxon>
        <taxon>Pirellulales</taxon>
        <taxon>Pirellulaceae</taxon>
        <taxon>Rhodopirellula</taxon>
    </lineage>
</organism>
<protein>
    <submittedName>
        <fullName evidence="2">Uncharacterized protein</fullName>
    </submittedName>
</protein>
<comment type="caution">
    <text evidence="2">The sequence shown here is derived from an EMBL/GenBank/DDBJ whole genome shotgun (WGS) entry which is preliminary data.</text>
</comment>
<feature type="transmembrane region" description="Helical" evidence="1">
    <location>
        <begin position="20"/>
        <end position="40"/>
    </location>
</feature>
<dbReference type="Proteomes" id="UP000010959">
    <property type="component" value="Unassembled WGS sequence"/>
</dbReference>
<evidence type="ECO:0000313" key="2">
    <source>
        <dbReference type="EMBL" id="ELP33147.1"/>
    </source>
</evidence>
<keyword evidence="1" id="KW-0812">Transmembrane</keyword>
<sequence>MRFTSIATNVTNWNVNSGGMHAVLLSVLLLYAAQSLPRLVGYARRTHRFALRQSIVLAQTARAHR</sequence>
<keyword evidence="1" id="KW-1133">Transmembrane helix</keyword>
<dbReference type="EMBL" id="AMWG01000075">
    <property type="protein sequence ID" value="ELP33147.1"/>
    <property type="molecule type" value="Genomic_DNA"/>
</dbReference>
<evidence type="ECO:0000313" key="3">
    <source>
        <dbReference type="Proteomes" id="UP000010959"/>
    </source>
</evidence>
<accession>L7CHP2</accession>
<keyword evidence="1" id="KW-0472">Membrane</keyword>